<dbReference type="GO" id="GO:0005524">
    <property type="term" value="F:ATP binding"/>
    <property type="evidence" value="ECO:0007669"/>
    <property type="project" value="UniProtKB-KW"/>
</dbReference>
<proteinExistence type="predicted"/>
<dbReference type="PANTHER" id="PTHR43547">
    <property type="entry name" value="TWO-COMPONENT HISTIDINE KINASE"/>
    <property type="match status" value="1"/>
</dbReference>
<dbReference type="Gene3D" id="3.30.565.10">
    <property type="entry name" value="Histidine kinase-like ATPase, C-terminal domain"/>
    <property type="match status" value="1"/>
</dbReference>
<dbReference type="Pfam" id="PF01590">
    <property type="entry name" value="GAF"/>
    <property type="match status" value="1"/>
</dbReference>
<keyword evidence="3" id="KW-0067">ATP-binding</keyword>
<dbReference type="InterPro" id="IPR003018">
    <property type="entry name" value="GAF"/>
</dbReference>
<organism evidence="3 4">
    <name type="scientific">candidate division CSSED10-310 bacterium</name>
    <dbReference type="NCBI Taxonomy" id="2855610"/>
    <lineage>
        <taxon>Bacteria</taxon>
        <taxon>Bacteria division CSSED10-310</taxon>
    </lineage>
</organism>
<dbReference type="PANTHER" id="PTHR43547:SF2">
    <property type="entry name" value="HYBRID SIGNAL TRANSDUCTION HISTIDINE KINASE C"/>
    <property type="match status" value="1"/>
</dbReference>
<dbReference type="InterPro" id="IPR036890">
    <property type="entry name" value="HATPase_C_sf"/>
</dbReference>
<comment type="caution">
    <text evidence="3">The sequence shown here is derived from an EMBL/GenBank/DDBJ whole genome shotgun (WGS) entry which is preliminary data.</text>
</comment>
<sequence length="771" mass="90345">MDRPFHEIIPREKLLLYFYSIYAEQGIAVTLTTNEGIKIFDTEMMPEFCRERYLKDDPKCDECRTALHQHIQALVYQDYEKNKDDEEWCYQNCCAMYKCPYKLTNYGFPIWDIHACSVVAVLHAGAILLIADDEPPDTKSREMDPRYAIAAYRHPELTTRIKVAQNLASDLSFLYSGAAALGLLTNPFDVWHERSWSEVIETLNRFHDWSHLDRFYDSVLGSLAASVKADFATLWLVHQSDEQCFFVLRMVKELTGSKGPQASFDWNFEHPITLDEHSFVGHCKRAGTVNYCSDFTKIDHFKWPGLEERLPTRHIIGIPVISRNNICIGVINLYPGDGDFRFSDHIKSVFQKIGGEVASALNRVFRMRDEERLNQFRDKLPQLVRLSRSIFRTFCREILTSLFPELWIQLYYDSPQGLTPFFESETKAPPIPNIFEQKVQPFFLKASQQEKQSYRLEYIPLGPDSYFPFIMVSIHDYSKPNQPVEGILVCWQRKTSITHLASILSDRDRDFLRYAAFVFSLFEGLIERSEEAVWLSRQLGHEVIRPIEPLYQSFLGFELYYKSGKYELYEKRKKDLKQIFDFIIRYTRNLADVDSQRSQKKVMKKCNFFQRVVLPIRFYLTPYAAAEREINIVIEKGSQFPDEYLMDIDSMQQAFFNFVMNAVKYSFRRHDPRRIRKWEDVKLDSRKNIYDHRWEILIKNYGIGIPPVEKDLIFNKLYKCKNAWLHDSTGMGFGLTVAREAIEKHKGTVSVHKTGFAEGEMTELLVTLPLQ</sequence>
<dbReference type="InterPro" id="IPR005467">
    <property type="entry name" value="His_kinase_dom"/>
</dbReference>
<evidence type="ECO:0000313" key="4">
    <source>
        <dbReference type="Proteomes" id="UP001594351"/>
    </source>
</evidence>
<dbReference type="EMBL" id="JBHPBY010000311">
    <property type="protein sequence ID" value="MFC1852420.1"/>
    <property type="molecule type" value="Genomic_DNA"/>
</dbReference>
<dbReference type="Pfam" id="PF02518">
    <property type="entry name" value="HATPase_c"/>
    <property type="match status" value="1"/>
</dbReference>
<accession>A0ABV6Z1T9</accession>
<dbReference type="Proteomes" id="UP001594351">
    <property type="component" value="Unassembled WGS sequence"/>
</dbReference>
<evidence type="ECO:0000259" key="2">
    <source>
        <dbReference type="PROSITE" id="PS50109"/>
    </source>
</evidence>
<dbReference type="SMART" id="SM00065">
    <property type="entry name" value="GAF"/>
    <property type="match status" value="1"/>
</dbReference>
<feature type="domain" description="Histidine kinase" evidence="2">
    <location>
        <begin position="538"/>
        <end position="771"/>
    </location>
</feature>
<dbReference type="Gene3D" id="3.30.450.40">
    <property type="match status" value="1"/>
</dbReference>
<keyword evidence="1" id="KW-0597">Phosphoprotein</keyword>
<dbReference type="InterPro" id="IPR029016">
    <property type="entry name" value="GAF-like_dom_sf"/>
</dbReference>
<reference evidence="3 4" key="1">
    <citation type="submission" date="2024-09" db="EMBL/GenBank/DDBJ databases">
        <title>Laminarin stimulates single cell rates of sulfate reduction while oxygen inhibits transcriptomic activity in coastal marine sediment.</title>
        <authorList>
            <person name="Lindsay M."/>
            <person name="Orcutt B."/>
            <person name="Emerson D."/>
            <person name="Stepanauskas R."/>
            <person name="D'Angelo T."/>
        </authorList>
    </citation>
    <scope>NUCLEOTIDE SEQUENCE [LARGE SCALE GENOMIC DNA]</scope>
    <source>
        <strain evidence="3">SAG AM-311-K15</strain>
    </source>
</reference>
<protein>
    <submittedName>
        <fullName evidence="3">ATP-binding protein</fullName>
    </submittedName>
</protein>
<dbReference type="InterPro" id="IPR003594">
    <property type="entry name" value="HATPase_dom"/>
</dbReference>
<name>A0ABV6Z1T9_UNCC1</name>
<evidence type="ECO:0000313" key="3">
    <source>
        <dbReference type="EMBL" id="MFC1852420.1"/>
    </source>
</evidence>
<gene>
    <name evidence="3" type="ORF">ACFL27_19655</name>
</gene>
<dbReference type="SUPFAM" id="SSF55781">
    <property type="entry name" value="GAF domain-like"/>
    <property type="match status" value="1"/>
</dbReference>
<dbReference type="SMART" id="SM00387">
    <property type="entry name" value="HATPase_c"/>
    <property type="match status" value="1"/>
</dbReference>
<dbReference type="PROSITE" id="PS50109">
    <property type="entry name" value="HIS_KIN"/>
    <property type="match status" value="1"/>
</dbReference>
<dbReference type="SUPFAM" id="SSF55874">
    <property type="entry name" value="ATPase domain of HSP90 chaperone/DNA topoisomerase II/histidine kinase"/>
    <property type="match status" value="1"/>
</dbReference>
<keyword evidence="4" id="KW-1185">Reference proteome</keyword>
<evidence type="ECO:0000256" key="1">
    <source>
        <dbReference type="ARBA" id="ARBA00022553"/>
    </source>
</evidence>
<keyword evidence="3" id="KW-0547">Nucleotide-binding</keyword>